<reference evidence="2" key="1">
    <citation type="submission" date="2020-07" db="EMBL/GenBank/DDBJ databases">
        <title>Multicomponent nature underlies the extraordinary mechanical properties of spider dragline silk.</title>
        <authorList>
            <person name="Kono N."/>
            <person name="Nakamura H."/>
            <person name="Mori M."/>
            <person name="Yoshida Y."/>
            <person name="Ohtoshi R."/>
            <person name="Malay A.D."/>
            <person name="Moran D.A.P."/>
            <person name="Tomita M."/>
            <person name="Numata K."/>
            <person name="Arakawa K."/>
        </authorList>
    </citation>
    <scope>NUCLEOTIDE SEQUENCE</scope>
</reference>
<organism evidence="2 3">
    <name type="scientific">Trichonephila clavata</name>
    <name type="common">Joro spider</name>
    <name type="synonym">Nephila clavata</name>
    <dbReference type="NCBI Taxonomy" id="2740835"/>
    <lineage>
        <taxon>Eukaryota</taxon>
        <taxon>Metazoa</taxon>
        <taxon>Ecdysozoa</taxon>
        <taxon>Arthropoda</taxon>
        <taxon>Chelicerata</taxon>
        <taxon>Arachnida</taxon>
        <taxon>Araneae</taxon>
        <taxon>Araneomorphae</taxon>
        <taxon>Entelegynae</taxon>
        <taxon>Araneoidea</taxon>
        <taxon>Nephilidae</taxon>
        <taxon>Trichonephila</taxon>
    </lineage>
</organism>
<evidence type="ECO:0008006" key="4">
    <source>
        <dbReference type="Google" id="ProtNLM"/>
    </source>
</evidence>
<proteinExistence type="predicted"/>
<feature type="coiled-coil region" evidence="1">
    <location>
        <begin position="66"/>
        <end position="128"/>
    </location>
</feature>
<sequence>MTDETDNADTAVDKFTEIILACAIACIPRGQREKFTPFWNKELQTLKENRDKARNTTESTGMMRDCIELRKQQACLRRAIRETKRQTYLCFVENLDFRRDALRTHHFLSRLNNQKEKINETIRNADKFLTSEREIAGAFNKHYANVSNYRPHIKISKDLLGCLPVCLNQELVDIFNSPFSHWELECGIKQYPQRKSAGPDGILPEFLAHLGNEAMGVLLKLINSPGLLVYPARGVREKYLFLKLAKIRQTLLAFDQ</sequence>
<gene>
    <name evidence="2" type="primary">AVEN_63785_1</name>
    <name evidence="2" type="ORF">TNCT_577251</name>
</gene>
<dbReference type="InterPro" id="IPR052560">
    <property type="entry name" value="RdDP_mobile_element"/>
</dbReference>
<accession>A0A8X6F9R4</accession>
<protein>
    <recommendedName>
        <fullName evidence="4">Reverse transcriptase</fullName>
    </recommendedName>
</protein>
<dbReference type="EMBL" id="BMAO01001543">
    <property type="protein sequence ID" value="GFQ74227.1"/>
    <property type="molecule type" value="Genomic_DNA"/>
</dbReference>
<keyword evidence="3" id="KW-1185">Reference proteome</keyword>
<evidence type="ECO:0000313" key="2">
    <source>
        <dbReference type="EMBL" id="GFQ74227.1"/>
    </source>
</evidence>
<dbReference type="PANTHER" id="PTHR36688:SF2">
    <property type="entry name" value="ENDONUCLEASE_EXONUCLEASE_PHOSPHATASE DOMAIN-CONTAINING PROTEIN"/>
    <property type="match status" value="1"/>
</dbReference>
<dbReference type="Proteomes" id="UP000887116">
    <property type="component" value="Unassembled WGS sequence"/>
</dbReference>
<dbReference type="AlphaFoldDB" id="A0A8X6F9R4"/>
<evidence type="ECO:0000313" key="3">
    <source>
        <dbReference type="Proteomes" id="UP000887116"/>
    </source>
</evidence>
<dbReference type="PANTHER" id="PTHR36688">
    <property type="entry name" value="ENDO/EXONUCLEASE/PHOSPHATASE DOMAIN-CONTAINING PROTEIN"/>
    <property type="match status" value="1"/>
</dbReference>
<keyword evidence="1" id="KW-0175">Coiled coil</keyword>
<comment type="caution">
    <text evidence="2">The sequence shown here is derived from an EMBL/GenBank/DDBJ whole genome shotgun (WGS) entry which is preliminary data.</text>
</comment>
<evidence type="ECO:0000256" key="1">
    <source>
        <dbReference type="SAM" id="Coils"/>
    </source>
</evidence>
<dbReference type="OrthoDB" id="6514113at2759"/>
<name>A0A8X6F9R4_TRICU</name>